<evidence type="ECO:0000256" key="1">
    <source>
        <dbReference type="SAM" id="Coils"/>
    </source>
</evidence>
<comment type="caution">
    <text evidence="3">The sequence shown here is derived from an EMBL/GenBank/DDBJ whole genome shotgun (WGS) entry which is preliminary data.</text>
</comment>
<evidence type="ECO:0000313" key="4">
    <source>
        <dbReference type="Proteomes" id="UP000265520"/>
    </source>
</evidence>
<dbReference type="AlphaFoldDB" id="A0A392NM83"/>
<dbReference type="EMBL" id="LXQA010044899">
    <property type="protein sequence ID" value="MCI00988.1"/>
    <property type="molecule type" value="Genomic_DNA"/>
</dbReference>
<reference evidence="3 4" key="1">
    <citation type="journal article" date="2018" name="Front. Plant Sci.">
        <title>Red Clover (Trifolium pratense) and Zigzag Clover (T. medium) - A Picture of Genomic Similarities and Differences.</title>
        <authorList>
            <person name="Dluhosova J."/>
            <person name="Istvanek J."/>
            <person name="Nedelnik J."/>
            <person name="Repkova J."/>
        </authorList>
    </citation>
    <scope>NUCLEOTIDE SEQUENCE [LARGE SCALE GENOMIC DNA]</scope>
    <source>
        <strain evidence="4">cv. 10/8</strain>
        <tissue evidence="3">Leaf</tissue>
    </source>
</reference>
<dbReference type="Proteomes" id="UP000265520">
    <property type="component" value="Unassembled WGS sequence"/>
</dbReference>
<accession>A0A392NM83</accession>
<feature type="compositionally biased region" description="Polar residues" evidence="2">
    <location>
        <begin position="220"/>
        <end position="241"/>
    </location>
</feature>
<sequence>MAIGDRPEKKSKSLAFVSEENHGEDDLSEAITFIGKKFNKSLNKLKTRWRTNVPDRIIECPNYLKKQNKGMAITLLESDEENEEATVNKAFTSKYETSSNTSSEYFSDEDLTEAHKHVTAKWKKYCQVIKYQEKFINRLIQEKEVLTSTAANLKEEVTLLNSKLTNITESVRILNEESDILDEILKVGKMKGIDFDNYKEIKTVPKKTIPPKQKLHEQMSNHMPQHPAQQKNLKSDNMSQL</sequence>
<feature type="coiled-coil region" evidence="1">
    <location>
        <begin position="136"/>
        <end position="170"/>
    </location>
</feature>
<keyword evidence="4" id="KW-1185">Reference proteome</keyword>
<protein>
    <submittedName>
        <fullName evidence="3">Gag-pol polyprotein</fullName>
    </submittedName>
</protein>
<proteinExistence type="predicted"/>
<feature type="region of interest" description="Disordered" evidence="2">
    <location>
        <begin position="207"/>
        <end position="241"/>
    </location>
</feature>
<keyword evidence="1" id="KW-0175">Coiled coil</keyword>
<evidence type="ECO:0000313" key="3">
    <source>
        <dbReference type="EMBL" id="MCI00988.1"/>
    </source>
</evidence>
<name>A0A392NM83_9FABA</name>
<evidence type="ECO:0000256" key="2">
    <source>
        <dbReference type="SAM" id="MobiDB-lite"/>
    </source>
</evidence>
<organism evidence="3 4">
    <name type="scientific">Trifolium medium</name>
    <dbReference type="NCBI Taxonomy" id="97028"/>
    <lineage>
        <taxon>Eukaryota</taxon>
        <taxon>Viridiplantae</taxon>
        <taxon>Streptophyta</taxon>
        <taxon>Embryophyta</taxon>
        <taxon>Tracheophyta</taxon>
        <taxon>Spermatophyta</taxon>
        <taxon>Magnoliopsida</taxon>
        <taxon>eudicotyledons</taxon>
        <taxon>Gunneridae</taxon>
        <taxon>Pentapetalae</taxon>
        <taxon>rosids</taxon>
        <taxon>fabids</taxon>
        <taxon>Fabales</taxon>
        <taxon>Fabaceae</taxon>
        <taxon>Papilionoideae</taxon>
        <taxon>50 kb inversion clade</taxon>
        <taxon>NPAAA clade</taxon>
        <taxon>Hologalegina</taxon>
        <taxon>IRL clade</taxon>
        <taxon>Trifolieae</taxon>
        <taxon>Trifolium</taxon>
    </lineage>
</organism>